<comment type="caution">
    <text evidence="2">The sequence shown here is derived from an EMBL/GenBank/DDBJ whole genome shotgun (WGS) entry which is preliminary data.</text>
</comment>
<organism evidence="2 3">
    <name type="scientific">Thalassotalea loyana</name>
    <dbReference type="NCBI Taxonomy" id="280483"/>
    <lineage>
        <taxon>Bacteria</taxon>
        <taxon>Pseudomonadati</taxon>
        <taxon>Pseudomonadota</taxon>
        <taxon>Gammaproteobacteria</taxon>
        <taxon>Alteromonadales</taxon>
        <taxon>Colwelliaceae</taxon>
        <taxon>Thalassotalea</taxon>
    </lineage>
</organism>
<keyword evidence="3" id="KW-1185">Reference proteome</keyword>
<name>A0ABQ6HEG5_9GAMM</name>
<dbReference type="Proteomes" id="UP001157134">
    <property type="component" value="Unassembled WGS sequence"/>
</dbReference>
<gene>
    <name evidence="2" type="ORF">tloyanaT_21810</name>
</gene>
<dbReference type="RefSeq" id="WP_284298486.1">
    <property type="nucleotide sequence ID" value="NZ_BSSV01000004.1"/>
</dbReference>
<dbReference type="EMBL" id="BSSV01000004">
    <property type="protein sequence ID" value="GLX85929.1"/>
    <property type="molecule type" value="Genomic_DNA"/>
</dbReference>
<evidence type="ECO:0000313" key="3">
    <source>
        <dbReference type="Proteomes" id="UP001157134"/>
    </source>
</evidence>
<reference evidence="2 3" key="1">
    <citation type="submission" date="2023-03" db="EMBL/GenBank/DDBJ databases">
        <title>Thalassotalea loyana LMG 22536T draft genome sequence.</title>
        <authorList>
            <person name="Sawabe T."/>
        </authorList>
    </citation>
    <scope>NUCLEOTIDE SEQUENCE [LARGE SCALE GENOMIC DNA]</scope>
    <source>
        <strain evidence="2 3">LMG 22536</strain>
    </source>
</reference>
<sequence>MNKLKLFTVAGCLAFSQSVLAGSLVCSGTVEDIAYHSNNKLMVRLSSMNYGVFICDLSTEWVITGAEGRITAPETCQSILSMLLTARSTNQQINRLHLDGDTVPETCGEFTPWSSVFLRYLHF</sequence>
<evidence type="ECO:0000256" key="1">
    <source>
        <dbReference type="SAM" id="SignalP"/>
    </source>
</evidence>
<proteinExistence type="predicted"/>
<accession>A0ABQ6HEG5</accession>
<feature type="signal peptide" evidence="1">
    <location>
        <begin position="1"/>
        <end position="21"/>
    </location>
</feature>
<protein>
    <submittedName>
        <fullName evidence="2">Uncharacterized protein</fullName>
    </submittedName>
</protein>
<evidence type="ECO:0000313" key="2">
    <source>
        <dbReference type="EMBL" id="GLX85929.1"/>
    </source>
</evidence>
<keyword evidence="1" id="KW-0732">Signal</keyword>
<feature type="chain" id="PRO_5046618803" evidence="1">
    <location>
        <begin position="22"/>
        <end position="123"/>
    </location>
</feature>